<dbReference type="InterPro" id="IPR013096">
    <property type="entry name" value="Cupin_2"/>
</dbReference>
<dbReference type="PANTHER" id="PTHR37694:SF1">
    <property type="entry name" value="SLR8022 PROTEIN"/>
    <property type="match status" value="1"/>
</dbReference>
<evidence type="ECO:0000259" key="1">
    <source>
        <dbReference type="Pfam" id="PF07883"/>
    </source>
</evidence>
<keyword evidence="3" id="KW-1185">Reference proteome</keyword>
<proteinExistence type="predicted"/>
<dbReference type="AlphaFoldDB" id="A0A410P5V0"/>
<protein>
    <submittedName>
        <fullName evidence="2">Cupin</fullName>
    </submittedName>
</protein>
<dbReference type="CDD" id="cd02230">
    <property type="entry name" value="cupin_HP0902-like"/>
    <property type="match status" value="1"/>
</dbReference>
<dbReference type="SUPFAM" id="SSF51182">
    <property type="entry name" value="RmlC-like cupins"/>
    <property type="match status" value="1"/>
</dbReference>
<dbReference type="InterPro" id="IPR011051">
    <property type="entry name" value="RmlC_Cupin_sf"/>
</dbReference>
<dbReference type="RefSeq" id="WP_128700365.1">
    <property type="nucleotide sequence ID" value="NZ_CP019384.1"/>
</dbReference>
<dbReference type="Pfam" id="PF07883">
    <property type="entry name" value="Cupin_2"/>
    <property type="match status" value="1"/>
</dbReference>
<evidence type="ECO:0000313" key="2">
    <source>
        <dbReference type="EMBL" id="QAT17530.1"/>
    </source>
</evidence>
<dbReference type="Gene3D" id="2.60.120.10">
    <property type="entry name" value="Jelly Rolls"/>
    <property type="match status" value="1"/>
</dbReference>
<organism evidence="2 3">
    <name type="scientific">Velamenicoccus archaeovorus</name>
    <dbReference type="NCBI Taxonomy" id="1930593"/>
    <lineage>
        <taxon>Bacteria</taxon>
        <taxon>Pseudomonadati</taxon>
        <taxon>Candidatus Omnitrophota</taxon>
        <taxon>Candidatus Velamenicoccus</taxon>
    </lineage>
</organism>
<sequence>MLRHVIELKEDVAYASQAVVSKTLVDKAAGTMTLFAFDAGQNLSEHTAPFDAVVQVLEGQARLLIGDDEVVASAGGLVIMPAGVPHAVFAKERFKMLLTMIRE</sequence>
<name>A0A410P5V0_VELA1</name>
<dbReference type="EMBL" id="CP019384">
    <property type="protein sequence ID" value="QAT17530.1"/>
    <property type="molecule type" value="Genomic_DNA"/>
</dbReference>
<dbReference type="Proteomes" id="UP000287243">
    <property type="component" value="Chromosome"/>
</dbReference>
<dbReference type="PANTHER" id="PTHR37694">
    <property type="entry name" value="SLR8022 PROTEIN"/>
    <property type="match status" value="1"/>
</dbReference>
<reference evidence="2 3" key="1">
    <citation type="submission" date="2017-01" db="EMBL/GenBank/DDBJ databases">
        <title>First insights into the biology of 'candidatus Vampirococcus archaeovorus'.</title>
        <authorList>
            <person name="Kizina J."/>
            <person name="Jordan S."/>
            <person name="Stueber K."/>
            <person name="Reinhardt R."/>
            <person name="Harder J."/>
        </authorList>
    </citation>
    <scope>NUCLEOTIDE SEQUENCE [LARGE SCALE GENOMIC DNA]</scope>
    <source>
        <strain evidence="2 3">LiM</strain>
    </source>
</reference>
<gene>
    <name evidence="2" type="ORF">BU251_07280</name>
</gene>
<dbReference type="OrthoDB" id="9793184at2"/>
<accession>A0A410P5V0</accession>
<dbReference type="KEGG" id="vai:BU251_07280"/>
<dbReference type="InterPro" id="IPR014710">
    <property type="entry name" value="RmlC-like_jellyroll"/>
</dbReference>
<evidence type="ECO:0000313" key="3">
    <source>
        <dbReference type="Proteomes" id="UP000287243"/>
    </source>
</evidence>
<feature type="domain" description="Cupin type-2" evidence="1">
    <location>
        <begin position="35"/>
        <end position="94"/>
    </location>
</feature>